<evidence type="ECO:0000256" key="1">
    <source>
        <dbReference type="SAM" id="Phobius"/>
    </source>
</evidence>
<reference evidence="3" key="1">
    <citation type="journal article" date="2019" name="Int. J. Syst. Evol. Microbiol.">
        <title>The Global Catalogue of Microorganisms (GCM) 10K type strain sequencing project: providing services to taxonomists for standard genome sequencing and annotation.</title>
        <authorList>
            <consortium name="The Broad Institute Genomics Platform"/>
            <consortium name="The Broad Institute Genome Sequencing Center for Infectious Disease"/>
            <person name="Wu L."/>
            <person name="Ma J."/>
        </authorList>
    </citation>
    <scope>NUCLEOTIDE SEQUENCE [LARGE SCALE GENOMIC DNA]</scope>
    <source>
        <strain evidence="3">JCM 16014</strain>
    </source>
</reference>
<dbReference type="Proteomes" id="UP001500751">
    <property type="component" value="Unassembled WGS sequence"/>
</dbReference>
<keyword evidence="1" id="KW-0472">Membrane</keyword>
<keyword evidence="1" id="KW-0812">Transmembrane</keyword>
<feature type="transmembrane region" description="Helical" evidence="1">
    <location>
        <begin position="99"/>
        <end position="118"/>
    </location>
</feature>
<keyword evidence="3" id="KW-1185">Reference proteome</keyword>
<evidence type="ECO:0000313" key="2">
    <source>
        <dbReference type="EMBL" id="GAA2061134.1"/>
    </source>
</evidence>
<feature type="transmembrane region" description="Helical" evidence="1">
    <location>
        <begin position="183"/>
        <end position="204"/>
    </location>
</feature>
<dbReference type="RefSeq" id="WP_344671435.1">
    <property type="nucleotide sequence ID" value="NZ_BAAAQN010000081.1"/>
</dbReference>
<organism evidence="2 3">
    <name type="scientific">Catenulispora yoronensis</name>
    <dbReference type="NCBI Taxonomy" id="450799"/>
    <lineage>
        <taxon>Bacteria</taxon>
        <taxon>Bacillati</taxon>
        <taxon>Actinomycetota</taxon>
        <taxon>Actinomycetes</taxon>
        <taxon>Catenulisporales</taxon>
        <taxon>Catenulisporaceae</taxon>
        <taxon>Catenulispora</taxon>
    </lineage>
</organism>
<feature type="transmembrane region" description="Helical" evidence="1">
    <location>
        <begin position="41"/>
        <end position="58"/>
    </location>
</feature>
<gene>
    <name evidence="2" type="ORF">GCM10009839_85110</name>
</gene>
<name>A0ABP5GZF4_9ACTN</name>
<evidence type="ECO:0008006" key="4">
    <source>
        <dbReference type="Google" id="ProtNLM"/>
    </source>
</evidence>
<proteinExistence type="predicted"/>
<protein>
    <recommendedName>
        <fullName evidence="4">ABC transporter permease</fullName>
    </recommendedName>
</protein>
<feature type="transmembrane region" description="Helical" evidence="1">
    <location>
        <begin position="139"/>
        <end position="163"/>
    </location>
</feature>
<feature type="transmembrane region" description="Helical" evidence="1">
    <location>
        <begin position="211"/>
        <end position="229"/>
    </location>
</feature>
<sequence>MSALTSTTSTNPVYARVPSEPRPRFRDLCRMEWIKVASLRSTWLVLLAAALATVFINLNGVHSDLQYLDRDLAHPVQTMPDGHVWHFVYDPLRRALSEIAVQLMMLGGAAIGALTMFGEFSTGQIRTTFAAVPRRDGVVAAKITVLCAITTTLALVVTLISFLGGQAMVADRHVGLSITDPDAQIAIAAYTLVVPVSALIGMLFGALIRNATASIVGVVAFLFLIPAFFGGDKYRWVAEIRHLFPGNAESNLAEWPHNPYMDPGKWPTSHLHSWLVLAGWVVVSIGAALFVVKKRDA</sequence>
<evidence type="ECO:0000313" key="3">
    <source>
        <dbReference type="Proteomes" id="UP001500751"/>
    </source>
</evidence>
<keyword evidence="1" id="KW-1133">Transmembrane helix</keyword>
<accession>A0ABP5GZF4</accession>
<comment type="caution">
    <text evidence="2">The sequence shown here is derived from an EMBL/GenBank/DDBJ whole genome shotgun (WGS) entry which is preliminary data.</text>
</comment>
<dbReference type="EMBL" id="BAAAQN010000081">
    <property type="protein sequence ID" value="GAA2061134.1"/>
    <property type="molecule type" value="Genomic_DNA"/>
</dbReference>
<feature type="transmembrane region" description="Helical" evidence="1">
    <location>
        <begin position="271"/>
        <end position="292"/>
    </location>
</feature>